<dbReference type="Proteomes" id="UP000054558">
    <property type="component" value="Unassembled WGS sequence"/>
</dbReference>
<evidence type="ECO:0000256" key="1">
    <source>
        <dbReference type="ARBA" id="ARBA00004123"/>
    </source>
</evidence>
<accession>A0A1Y1HJD7</accession>
<evidence type="ECO:0000256" key="3">
    <source>
        <dbReference type="SAM" id="MobiDB-lite"/>
    </source>
</evidence>
<protein>
    <recommendedName>
        <fullName evidence="6">SAND domain-containing protein</fullName>
    </recommendedName>
</protein>
<dbReference type="EMBL" id="DF236965">
    <property type="protein sequence ID" value="GAQ78634.1"/>
    <property type="molecule type" value="Genomic_DNA"/>
</dbReference>
<dbReference type="AlphaFoldDB" id="A0A1Y1HJD7"/>
<evidence type="ECO:0000313" key="5">
    <source>
        <dbReference type="Proteomes" id="UP000054558"/>
    </source>
</evidence>
<dbReference type="InterPro" id="IPR010919">
    <property type="entry name" value="SAND-like_dom_sf"/>
</dbReference>
<dbReference type="OrthoDB" id="1678912at2759"/>
<dbReference type="PROSITE" id="PS51543">
    <property type="entry name" value="FYRC"/>
    <property type="match status" value="1"/>
</dbReference>
<organism evidence="4 5">
    <name type="scientific">Klebsormidium nitens</name>
    <name type="common">Green alga</name>
    <name type="synonym">Ulothrix nitens</name>
    <dbReference type="NCBI Taxonomy" id="105231"/>
    <lineage>
        <taxon>Eukaryota</taxon>
        <taxon>Viridiplantae</taxon>
        <taxon>Streptophyta</taxon>
        <taxon>Klebsormidiophyceae</taxon>
        <taxon>Klebsormidiales</taxon>
        <taxon>Klebsormidiaceae</taxon>
        <taxon>Klebsormidium</taxon>
    </lineage>
</organism>
<dbReference type="GO" id="GO:0140993">
    <property type="term" value="F:histone modifying activity"/>
    <property type="evidence" value="ECO:0007669"/>
    <property type="project" value="UniProtKB-ARBA"/>
</dbReference>
<evidence type="ECO:0000313" key="4">
    <source>
        <dbReference type="EMBL" id="GAQ78634.1"/>
    </source>
</evidence>
<evidence type="ECO:0000256" key="2">
    <source>
        <dbReference type="ARBA" id="ARBA00023242"/>
    </source>
</evidence>
<keyword evidence="5" id="KW-1185">Reference proteome</keyword>
<dbReference type="SMART" id="SM00542">
    <property type="entry name" value="FYRC"/>
    <property type="match status" value="1"/>
</dbReference>
<feature type="compositionally biased region" description="Pro residues" evidence="3">
    <location>
        <begin position="269"/>
        <end position="281"/>
    </location>
</feature>
<feature type="compositionally biased region" description="Basic and acidic residues" evidence="3">
    <location>
        <begin position="95"/>
        <end position="121"/>
    </location>
</feature>
<gene>
    <name evidence="4" type="ORF">KFL_000160370</name>
</gene>
<dbReference type="InterPro" id="IPR003889">
    <property type="entry name" value="FYrich_C"/>
</dbReference>
<feature type="compositionally biased region" description="Pro residues" evidence="3">
    <location>
        <begin position="245"/>
        <end position="260"/>
    </location>
</feature>
<dbReference type="InterPro" id="IPR040092">
    <property type="entry name" value="TBRG1"/>
</dbReference>
<feature type="region of interest" description="Disordered" evidence="3">
    <location>
        <begin position="214"/>
        <end position="317"/>
    </location>
</feature>
<comment type="subcellular location">
    <subcellularLocation>
        <location evidence="1">Nucleus</location>
    </subcellularLocation>
</comment>
<dbReference type="Gene3D" id="3.30.160.360">
    <property type="match status" value="1"/>
</dbReference>
<dbReference type="Pfam" id="PF05964">
    <property type="entry name" value="FYRN"/>
    <property type="match status" value="1"/>
</dbReference>
<feature type="region of interest" description="Disordered" evidence="3">
    <location>
        <begin position="47"/>
        <end position="121"/>
    </location>
</feature>
<dbReference type="PANTHER" id="PTHR22715:SF0">
    <property type="entry name" value="TRANSFORMING GROWTH FACTOR BETA REGULATOR 1"/>
    <property type="match status" value="1"/>
</dbReference>
<dbReference type="SMART" id="SM00541">
    <property type="entry name" value="FYRN"/>
    <property type="match status" value="1"/>
</dbReference>
<dbReference type="PANTHER" id="PTHR22715">
    <property type="entry name" value="TRANSFORMING GROWTH FACTOR BETA REGULATED GENE 1"/>
    <property type="match status" value="1"/>
</dbReference>
<dbReference type="InterPro" id="IPR003888">
    <property type="entry name" value="FYrich_N"/>
</dbReference>
<dbReference type="GO" id="GO:0005634">
    <property type="term" value="C:nucleus"/>
    <property type="evidence" value="ECO:0007669"/>
    <property type="project" value="UniProtKB-SubCell"/>
</dbReference>
<reference evidence="4 5" key="1">
    <citation type="journal article" date="2014" name="Nat. Commun.">
        <title>Klebsormidium flaccidum genome reveals primary factors for plant terrestrial adaptation.</title>
        <authorList>
            <person name="Hori K."/>
            <person name="Maruyama F."/>
            <person name="Fujisawa T."/>
            <person name="Togashi T."/>
            <person name="Yamamoto N."/>
            <person name="Seo M."/>
            <person name="Sato S."/>
            <person name="Yamada T."/>
            <person name="Mori H."/>
            <person name="Tajima N."/>
            <person name="Moriyama T."/>
            <person name="Ikeuchi M."/>
            <person name="Watanabe M."/>
            <person name="Wada H."/>
            <person name="Kobayashi K."/>
            <person name="Saito M."/>
            <person name="Masuda T."/>
            <person name="Sasaki-Sekimoto Y."/>
            <person name="Mashiguchi K."/>
            <person name="Awai K."/>
            <person name="Shimojima M."/>
            <person name="Masuda S."/>
            <person name="Iwai M."/>
            <person name="Nobusawa T."/>
            <person name="Narise T."/>
            <person name="Kondo S."/>
            <person name="Saito H."/>
            <person name="Sato R."/>
            <person name="Murakawa M."/>
            <person name="Ihara Y."/>
            <person name="Oshima-Yamada Y."/>
            <person name="Ohtaka K."/>
            <person name="Satoh M."/>
            <person name="Sonobe K."/>
            <person name="Ishii M."/>
            <person name="Ohtani R."/>
            <person name="Kanamori-Sato M."/>
            <person name="Honoki R."/>
            <person name="Miyazaki D."/>
            <person name="Mochizuki H."/>
            <person name="Umetsu J."/>
            <person name="Higashi K."/>
            <person name="Shibata D."/>
            <person name="Kamiya Y."/>
            <person name="Sato N."/>
            <person name="Nakamura Y."/>
            <person name="Tabata S."/>
            <person name="Ida S."/>
            <person name="Kurokawa K."/>
            <person name="Ohta H."/>
        </authorList>
    </citation>
    <scope>NUCLEOTIDE SEQUENCE [LARGE SCALE GENOMIC DNA]</scope>
    <source>
        <strain evidence="4 5">NIES-2285</strain>
    </source>
</reference>
<dbReference type="Pfam" id="PF05965">
    <property type="entry name" value="FYRC"/>
    <property type="match status" value="1"/>
</dbReference>
<evidence type="ECO:0008006" key="6">
    <source>
        <dbReference type="Google" id="ProtNLM"/>
    </source>
</evidence>
<name>A0A1Y1HJD7_KLENI</name>
<proteinExistence type="predicted"/>
<dbReference type="PROSITE" id="PS51542">
    <property type="entry name" value="FYRN"/>
    <property type="match status" value="1"/>
</dbReference>
<dbReference type="STRING" id="105231.A0A1Y1HJD7"/>
<dbReference type="Gene3D" id="3.10.390.10">
    <property type="entry name" value="SAND domain-like"/>
    <property type="match status" value="1"/>
</dbReference>
<sequence>MLAKQQACGGQDSSGDLLVGPVEQRACGDALLWGGCIMAASDERVGRLRGGAPEANSSGQDDPPDKESLSQNAEGGGEKEGSGGAESADPMEQDANERGEEEAKGEGAKGEEAPGDAKDKAEVQKKWNVECNGMQAEMLLVHNRCVFRCHCATCGALPPGERPEMSPNEFELHAGSRSKKWRTSIRAIMPEAQGGARIPLGKILEDNGLGRRQSNFEEGALGKGDTLTGDQARSGSKVRAKQKRTPPPPGRPPPDEPPSVRPMTSFPDPYRPPANPSPEPPRLFGRTIFDQSTPNGGAVARPLDPPRNPPGDVGRTVSSGRVAVDVELVNLGRLVSRAGWWDERSIYPGGYRSAVSFYSTRDVTRKCLFFQEIMEHWDATVQPLPVFKVIAEDRPQTPFVGASPDECWAEIQALVNNGLRQLRQDHVFPAAVHKALPLAVADVSGVDMFGLTDPAIIRLVEALDPHHTCREYWLRRQGLNEVTSRPGGDAGAAVGLGRDERLLRSLFDKGSMEELQALARVFTTLGGTGGLERVYRAALDVLERRIS</sequence>
<keyword evidence="2" id="KW-0539">Nucleus</keyword>